<dbReference type="AlphaFoldDB" id="A0A2I1CHF0"/>
<dbReference type="OMA" id="RYDFRAN"/>
<proteinExistence type="predicted"/>
<comment type="caution">
    <text evidence="1">The sequence shown here is derived from an EMBL/GenBank/DDBJ whole genome shotgun (WGS) entry which is preliminary data.</text>
</comment>
<keyword evidence="2" id="KW-1185">Reference proteome</keyword>
<dbReference type="EMBL" id="MSZS01000002">
    <property type="protein sequence ID" value="PKX97061.1"/>
    <property type="molecule type" value="Genomic_DNA"/>
</dbReference>
<protein>
    <submittedName>
        <fullName evidence="1">Uncharacterized protein</fullName>
    </submittedName>
</protein>
<gene>
    <name evidence="1" type="ORF">P174DRAFT_365257</name>
</gene>
<evidence type="ECO:0000313" key="1">
    <source>
        <dbReference type="EMBL" id="PKX97061.1"/>
    </source>
</evidence>
<evidence type="ECO:0000313" key="2">
    <source>
        <dbReference type="Proteomes" id="UP000234474"/>
    </source>
</evidence>
<name>A0A2I1CHF0_ASPN1</name>
<dbReference type="OrthoDB" id="4464370at2759"/>
<accession>A0A2I1CHF0</accession>
<dbReference type="GeneID" id="36529370"/>
<dbReference type="Proteomes" id="UP000234474">
    <property type="component" value="Unassembled WGS sequence"/>
</dbReference>
<dbReference type="RefSeq" id="XP_024685656.1">
    <property type="nucleotide sequence ID" value="XM_024822044.1"/>
</dbReference>
<sequence>MPELKVLTHIELQTGKSHDAIPLYLNFTVSTRSREENEAAEKPLSKAGLVAEVADGRTLRLCGVRRCDLRANGHRIAARTRWMNS</sequence>
<reference evidence="2" key="1">
    <citation type="journal article" date="2018" name="Proc. Natl. Acad. Sci. U.S.A.">
        <title>Linking secondary metabolites to gene clusters through genome sequencing of six diverse Aspergillus species.</title>
        <authorList>
            <person name="Kaerboelling I."/>
            <person name="Vesth T.C."/>
            <person name="Frisvad J.C."/>
            <person name="Nybo J.L."/>
            <person name="Theobald S."/>
            <person name="Kuo A."/>
            <person name="Bowyer P."/>
            <person name="Matsuda Y."/>
            <person name="Mondo S."/>
            <person name="Lyhne E.K."/>
            <person name="Kogle M.E."/>
            <person name="Clum A."/>
            <person name="Lipzen A."/>
            <person name="Salamov A."/>
            <person name="Ngan C.Y."/>
            <person name="Daum C."/>
            <person name="Chiniquy J."/>
            <person name="Barry K."/>
            <person name="LaButti K."/>
            <person name="Haridas S."/>
            <person name="Simmons B.A."/>
            <person name="Magnuson J.K."/>
            <person name="Mortensen U.H."/>
            <person name="Larsen T.O."/>
            <person name="Grigoriev I.V."/>
            <person name="Baker S.E."/>
            <person name="Andersen M.R."/>
        </authorList>
    </citation>
    <scope>NUCLEOTIDE SEQUENCE [LARGE SCALE GENOMIC DNA]</scope>
    <source>
        <strain evidence="2">IBT 16806</strain>
    </source>
</reference>
<organism evidence="1 2">
    <name type="scientific">Aspergillus novofumigatus (strain IBT 16806)</name>
    <dbReference type="NCBI Taxonomy" id="1392255"/>
    <lineage>
        <taxon>Eukaryota</taxon>
        <taxon>Fungi</taxon>
        <taxon>Dikarya</taxon>
        <taxon>Ascomycota</taxon>
        <taxon>Pezizomycotina</taxon>
        <taxon>Eurotiomycetes</taxon>
        <taxon>Eurotiomycetidae</taxon>
        <taxon>Eurotiales</taxon>
        <taxon>Aspergillaceae</taxon>
        <taxon>Aspergillus</taxon>
        <taxon>Aspergillus subgen. Fumigati</taxon>
    </lineage>
</organism>
<dbReference type="VEuPathDB" id="FungiDB:P174DRAFT_365257"/>